<accession>C5LJW8</accession>
<evidence type="ECO:0000313" key="1">
    <source>
        <dbReference type="EMBL" id="EER02977.1"/>
    </source>
</evidence>
<dbReference type="OrthoDB" id="10473316at2759"/>
<gene>
    <name evidence="1" type="ORF">Pmar_PMAR002758</name>
</gene>
<dbReference type="EMBL" id="GG682601">
    <property type="protein sequence ID" value="EER02977.1"/>
    <property type="molecule type" value="Genomic_DNA"/>
</dbReference>
<evidence type="ECO:0000313" key="2">
    <source>
        <dbReference type="Proteomes" id="UP000007800"/>
    </source>
</evidence>
<protein>
    <submittedName>
        <fullName evidence="1">Uncharacterized protein</fullName>
    </submittedName>
</protein>
<dbReference type="RefSeq" id="XP_002771161.1">
    <property type="nucleotide sequence ID" value="XM_002771115.1"/>
</dbReference>
<name>C5LJW8_PERM5</name>
<proteinExistence type="predicted"/>
<organism evidence="2">
    <name type="scientific">Perkinsus marinus (strain ATCC 50983 / TXsc)</name>
    <dbReference type="NCBI Taxonomy" id="423536"/>
    <lineage>
        <taxon>Eukaryota</taxon>
        <taxon>Sar</taxon>
        <taxon>Alveolata</taxon>
        <taxon>Perkinsozoa</taxon>
        <taxon>Perkinsea</taxon>
        <taxon>Perkinsida</taxon>
        <taxon>Perkinsidae</taxon>
        <taxon>Perkinsus</taxon>
    </lineage>
</organism>
<feature type="non-terminal residue" evidence="1">
    <location>
        <position position="127"/>
    </location>
</feature>
<dbReference type="AlphaFoldDB" id="C5LJW8"/>
<dbReference type="GeneID" id="9051551"/>
<reference evidence="1 2" key="1">
    <citation type="submission" date="2008-07" db="EMBL/GenBank/DDBJ databases">
        <authorList>
            <person name="El-Sayed N."/>
            <person name="Caler E."/>
            <person name="Inman J."/>
            <person name="Amedeo P."/>
            <person name="Hass B."/>
            <person name="Wortman J."/>
        </authorList>
    </citation>
    <scope>NUCLEOTIDE SEQUENCE [LARGE SCALE GENOMIC DNA]</scope>
    <source>
        <strain evidence="2">ATCC 50983 / TXsc</strain>
    </source>
</reference>
<keyword evidence="2" id="KW-1185">Reference proteome</keyword>
<dbReference type="Proteomes" id="UP000007800">
    <property type="component" value="Unassembled WGS sequence"/>
</dbReference>
<dbReference type="InParanoid" id="C5LJW8"/>
<sequence>MSLRNEPQKHYAGKTQLTHWCEPGVEKKPSHVRVYGRGKIECVDRLLVCTSMAAAIRCGVEGLSMEGGTDGLRVDYVPSTSDAVLTVPPRCDAMDLEALVWDKLRPKEVRVVMTKEVSSTRGEDGIV</sequence>